<dbReference type="EMBL" id="JAODWD010000007">
    <property type="protein sequence ID" value="MCT7662078.1"/>
    <property type="molecule type" value="Genomic_DNA"/>
</dbReference>
<name>A0ABT2MIG8_9MYCO</name>
<feature type="signal peptide" evidence="1">
    <location>
        <begin position="1"/>
        <end position="34"/>
    </location>
</feature>
<accession>A0ABT2MIG8</accession>
<dbReference type="RefSeq" id="WP_260996139.1">
    <property type="nucleotide sequence ID" value="NZ_JAODWD010000007.1"/>
</dbReference>
<evidence type="ECO:0000313" key="2">
    <source>
        <dbReference type="EMBL" id="MCT7662078.1"/>
    </source>
</evidence>
<sequence>MTTSTTRNLTRFKYAATLLGAFAVLAIAPATAHAVDNEQTPGSGGCTYTDADGYPVPIDNGQDVFVDGKIVSCRDGKIVVTTAPKRNDVRKPVFDRTSPVFSIVP</sequence>
<comment type="caution">
    <text evidence="2">The sequence shown here is derived from an EMBL/GenBank/DDBJ whole genome shotgun (WGS) entry which is preliminary data.</text>
</comment>
<dbReference type="Proteomes" id="UP001206639">
    <property type="component" value="Unassembled WGS sequence"/>
</dbReference>
<evidence type="ECO:0008006" key="4">
    <source>
        <dbReference type="Google" id="ProtNLM"/>
    </source>
</evidence>
<keyword evidence="3" id="KW-1185">Reference proteome</keyword>
<proteinExistence type="predicted"/>
<reference evidence="3" key="1">
    <citation type="submission" date="2023-07" db="EMBL/GenBank/DDBJ databases">
        <authorList>
            <person name="Deng Y."/>
            <person name="Zhang Y.-Q."/>
        </authorList>
    </citation>
    <scope>NUCLEOTIDE SEQUENCE [LARGE SCALE GENOMIC DNA]</scope>
    <source>
        <strain evidence="3">CPCC 205710</strain>
    </source>
</reference>
<evidence type="ECO:0000256" key="1">
    <source>
        <dbReference type="SAM" id="SignalP"/>
    </source>
</evidence>
<organism evidence="2 3">
    <name type="scientific">Mycobacterium deserti</name>
    <dbReference type="NCBI Taxonomy" id="2978347"/>
    <lineage>
        <taxon>Bacteria</taxon>
        <taxon>Bacillati</taxon>
        <taxon>Actinomycetota</taxon>
        <taxon>Actinomycetes</taxon>
        <taxon>Mycobacteriales</taxon>
        <taxon>Mycobacteriaceae</taxon>
        <taxon>Mycobacterium</taxon>
    </lineage>
</organism>
<gene>
    <name evidence="2" type="ORF">N4S67_27130</name>
</gene>
<keyword evidence="1" id="KW-0732">Signal</keyword>
<protein>
    <recommendedName>
        <fullName evidence="4">Secreted protein</fullName>
    </recommendedName>
</protein>
<evidence type="ECO:0000313" key="3">
    <source>
        <dbReference type="Proteomes" id="UP001206639"/>
    </source>
</evidence>
<feature type="chain" id="PRO_5046940027" description="Secreted protein" evidence="1">
    <location>
        <begin position="35"/>
        <end position="105"/>
    </location>
</feature>